<comment type="subcellular location">
    <subcellularLocation>
        <location evidence="1">Membrane</location>
    </subcellularLocation>
</comment>
<feature type="transmembrane region" description="Helical" evidence="6">
    <location>
        <begin position="44"/>
        <end position="63"/>
    </location>
</feature>
<keyword evidence="9" id="KW-1185">Reference proteome</keyword>
<organism evidence="8 9">
    <name type="scientific">Cyclostephanos tholiformis</name>
    <dbReference type="NCBI Taxonomy" id="382380"/>
    <lineage>
        <taxon>Eukaryota</taxon>
        <taxon>Sar</taxon>
        <taxon>Stramenopiles</taxon>
        <taxon>Ochrophyta</taxon>
        <taxon>Bacillariophyta</taxon>
        <taxon>Coscinodiscophyceae</taxon>
        <taxon>Thalassiosirophycidae</taxon>
        <taxon>Stephanodiscales</taxon>
        <taxon>Stephanodiscaceae</taxon>
        <taxon>Cyclostephanos</taxon>
    </lineage>
</organism>
<proteinExistence type="predicted"/>
<comment type="caution">
    <text evidence="8">The sequence shown here is derived from an EMBL/GenBank/DDBJ whole genome shotgun (WGS) entry which is preliminary data.</text>
</comment>
<evidence type="ECO:0000256" key="6">
    <source>
        <dbReference type="SAM" id="Phobius"/>
    </source>
</evidence>
<keyword evidence="3 6" id="KW-1133">Transmembrane helix</keyword>
<evidence type="ECO:0000256" key="1">
    <source>
        <dbReference type="ARBA" id="ARBA00004370"/>
    </source>
</evidence>
<feature type="transmembrane region" description="Helical" evidence="6">
    <location>
        <begin position="90"/>
        <end position="110"/>
    </location>
</feature>
<feature type="transmembrane region" description="Helical" evidence="6">
    <location>
        <begin position="170"/>
        <end position="191"/>
    </location>
</feature>
<dbReference type="InterPro" id="IPR050307">
    <property type="entry name" value="Sterol_Desaturase_Related"/>
</dbReference>
<dbReference type="GO" id="GO:0016020">
    <property type="term" value="C:membrane"/>
    <property type="evidence" value="ECO:0007669"/>
    <property type="project" value="UniProtKB-SubCell"/>
</dbReference>
<evidence type="ECO:0000256" key="2">
    <source>
        <dbReference type="ARBA" id="ARBA00022692"/>
    </source>
</evidence>
<keyword evidence="4 6" id="KW-0472">Membrane</keyword>
<accession>A0ABD3SEV3</accession>
<reference evidence="8 9" key="1">
    <citation type="submission" date="2024-10" db="EMBL/GenBank/DDBJ databases">
        <title>Updated reference genomes for cyclostephanoid diatoms.</title>
        <authorList>
            <person name="Roberts W.R."/>
            <person name="Alverson A.J."/>
        </authorList>
    </citation>
    <scope>NUCLEOTIDE SEQUENCE [LARGE SCALE GENOMIC DNA]</scope>
    <source>
        <strain evidence="8 9">AJA228-03</strain>
    </source>
</reference>
<name>A0ABD3SEV3_9STRA</name>
<feature type="domain" description="Fatty acid hydroxylase" evidence="7">
    <location>
        <begin position="175"/>
        <end position="328"/>
    </location>
</feature>
<feature type="transmembrane region" description="Helical" evidence="6">
    <location>
        <begin position="253"/>
        <end position="272"/>
    </location>
</feature>
<evidence type="ECO:0000256" key="5">
    <source>
        <dbReference type="SAM" id="MobiDB-lite"/>
    </source>
</evidence>
<evidence type="ECO:0000313" key="8">
    <source>
        <dbReference type="EMBL" id="KAL3822862.1"/>
    </source>
</evidence>
<evidence type="ECO:0000259" key="7">
    <source>
        <dbReference type="Pfam" id="PF04116"/>
    </source>
</evidence>
<evidence type="ECO:0000256" key="3">
    <source>
        <dbReference type="ARBA" id="ARBA00022989"/>
    </source>
</evidence>
<evidence type="ECO:0000313" key="9">
    <source>
        <dbReference type="Proteomes" id="UP001530377"/>
    </source>
</evidence>
<dbReference type="PANTHER" id="PTHR11863">
    <property type="entry name" value="STEROL DESATURASE"/>
    <property type="match status" value="1"/>
</dbReference>
<gene>
    <name evidence="8" type="ORF">ACHAXA_006226</name>
</gene>
<evidence type="ECO:0000256" key="4">
    <source>
        <dbReference type="ARBA" id="ARBA00023136"/>
    </source>
</evidence>
<sequence>MNSTVGMVQRLAATIPKPSDDQTTNAALRQFVGDVANTQCIKDLLVLTVIVVLALETLSYLVYRIPKFTASPIPVRGKHLDKFSWKDKTFIIINKCMTGLFVFCYFGYLWSVRLEGMHEHDHPHHHEHEDHHDHHHDNEHEEHTLGGHDHCCGGGKGVWELEELSFVNTILPIPILFVTYDFFYTLLHWLLHVKAIYALVHKHHHHQKAPSRANIDAVNVHPLEFFLGEFNHVMALHLVVKGMPLVGYHGMDVSWAGAALFIAIGGVLAGLNHTRYDVVVRMPSVSRDEKEKSSGWTLFDSKHHDVHHRIPQSNYGQYTVLWDRIFGTFREYNDDDRVNPAYQLDPATGMTIKPLKNE</sequence>
<feature type="region of interest" description="Disordered" evidence="5">
    <location>
        <begin position="121"/>
        <end position="147"/>
    </location>
</feature>
<dbReference type="InterPro" id="IPR006694">
    <property type="entry name" value="Fatty_acid_hydroxylase"/>
</dbReference>
<dbReference type="AlphaFoldDB" id="A0ABD3SEV3"/>
<protein>
    <recommendedName>
        <fullName evidence="7">Fatty acid hydroxylase domain-containing protein</fullName>
    </recommendedName>
</protein>
<dbReference type="EMBL" id="JALLPB020000052">
    <property type="protein sequence ID" value="KAL3822862.1"/>
    <property type="molecule type" value="Genomic_DNA"/>
</dbReference>
<dbReference type="Pfam" id="PF04116">
    <property type="entry name" value="FA_hydroxylase"/>
    <property type="match status" value="1"/>
</dbReference>
<dbReference type="Proteomes" id="UP001530377">
    <property type="component" value="Unassembled WGS sequence"/>
</dbReference>
<keyword evidence="2 6" id="KW-0812">Transmembrane</keyword>